<dbReference type="PANTHER" id="PTHR33209:SF1">
    <property type="entry name" value="PEPTIDASE S49 DOMAIN-CONTAINING PROTEIN"/>
    <property type="match status" value="1"/>
</dbReference>
<gene>
    <name evidence="6" type="ORF">EDWATA_01889</name>
</gene>
<proteinExistence type="inferred from homology"/>
<dbReference type="EMBL" id="ADGK01000127">
    <property type="protein sequence ID" value="EFE23088.1"/>
    <property type="molecule type" value="Genomic_DNA"/>
</dbReference>
<evidence type="ECO:0000256" key="4">
    <source>
        <dbReference type="ARBA" id="ARBA00022825"/>
    </source>
</evidence>
<evidence type="ECO:0000313" key="7">
    <source>
        <dbReference type="Proteomes" id="UP000003692"/>
    </source>
</evidence>
<dbReference type="AlphaFoldDB" id="D4F561"/>
<dbReference type="InterPro" id="IPR029045">
    <property type="entry name" value="ClpP/crotonase-like_dom_sf"/>
</dbReference>
<dbReference type="InterPro" id="IPR033855">
    <property type="entry name" value="Protein_C"/>
</dbReference>
<dbReference type="InterPro" id="IPR002142">
    <property type="entry name" value="Peptidase_S49"/>
</dbReference>
<comment type="similarity">
    <text evidence="1">Belongs to the peptidase S49 family.</text>
</comment>
<evidence type="ECO:0000256" key="3">
    <source>
        <dbReference type="ARBA" id="ARBA00022801"/>
    </source>
</evidence>
<keyword evidence="2" id="KW-0645">Protease</keyword>
<evidence type="ECO:0000256" key="1">
    <source>
        <dbReference type="ARBA" id="ARBA00008683"/>
    </source>
</evidence>
<name>D4F561_EDWTA</name>
<dbReference type="CDD" id="cd07022">
    <property type="entry name" value="S49_Sppa_36K_type"/>
    <property type="match status" value="1"/>
</dbReference>
<dbReference type="Pfam" id="PF01343">
    <property type="entry name" value="Peptidase_S49"/>
    <property type="match status" value="1"/>
</dbReference>
<sequence>MGNVQRNLSHIAAMAFNEPLLLEPAYARVFFCALGKELGAGTLSIPQQSLTLDASGMQLALDNFMEEGKRPARVYQVRNGIAVLPVTGTLVHKLGAMRPFSGMTGYDGITARLQQAISDTAVRGILLDIDSPGGQAAGAFDCADMIARLGAQKPIWALCNDMACSAAMLIASACAKRLVTQTSTIGSIGVLMAHTSYEKQLAQQGVDITLIYSGAHKVDGNSTQALPDSVRADFQQRIDAARRLFAEKVAMFTGLSVDDVMATEAATYSGQASIDVGLADGMVNAADALDVMAAELKKRGGAMSVENLTAAEAAAQENQRVMGILRCEAAKGREQLAQTLAMQPGMTVEQAQEILAAAPSQAGCGSSKSVGDQIMACDEAKGRESLAEALAATPGMTVEQARGLLAAAPVATSSDTRAAILSCNEAKGREKLAAMLADEPGMTVDKAQKFLAAAPLSALNQDAVFDQFMATHSQPAVSSGTGNNGSDDGDTVMLYSMP</sequence>
<dbReference type="PANTHER" id="PTHR33209">
    <property type="entry name" value="PROTEASE 4"/>
    <property type="match status" value="1"/>
</dbReference>
<evidence type="ECO:0000256" key="2">
    <source>
        <dbReference type="ARBA" id="ARBA00022670"/>
    </source>
</evidence>
<organism evidence="6 7">
    <name type="scientific">Edwardsiella tarda ATCC 23685</name>
    <dbReference type="NCBI Taxonomy" id="500638"/>
    <lineage>
        <taxon>Bacteria</taxon>
        <taxon>Pseudomonadati</taxon>
        <taxon>Pseudomonadota</taxon>
        <taxon>Gammaproteobacteria</taxon>
        <taxon>Enterobacterales</taxon>
        <taxon>Hafniaceae</taxon>
        <taxon>Edwardsiella</taxon>
    </lineage>
</organism>
<dbReference type="MEROPS" id="S49.003"/>
<protein>
    <submittedName>
        <fullName evidence="6">Putative signal peptide peptidase SppA, 36K type</fullName>
    </submittedName>
</protein>
<dbReference type="HOGENOM" id="CLU_046540_4_0_6"/>
<dbReference type="SUPFAM" id="SSF52096">
    <property type="entry name" value="ClpP/crotonase"/>
    <property type="match status" value="1"/>
</dbReference>
<dbReference type="GO" id="GO:0008236">
    <property type="term" value="F:serine-type peptidase activity"/>
    <property type="evidence" value="ECO:0007669"/>
    <property type="project" value="UniProtKB-KW"/>
</dbReference>
<keyword evidence="4" id="KW-0720">Serine protease</keyword>
<evidence type="ECO:0000259" key="5">
    <source>
        <dbReference type="Pfam" id="PF01343"/>
    </source>
</evidence>
<dbReference type="GO" id="GO:0006508">
    <property type="term" value="P:proteolysis"/>
    <property type="evidence" value="ECO:0007669"/>
    <property type="project" value="UniProtKB-KW"/>
</dbReference>
<keyword evidence="3" id="KW-0378">Hydrolase</keyword>
<reference evidence="6 7" key="1">
    <citation type="submission" date="2010-02" db="EMBL/GenBank/DDBJ databases">
        <authorList>
            <person name="Weinstock G."/>
            <person name="Sodergren E."/>
            <person name="Clifton S."/>
            <person name="Fulton L."/>
            <person name="Fulton B."/>
            <person name="Courtney L."/>
            <person name="Fronick C."/>
            <person name="Harrison M."/>
            <person name="Strong C."/>
            <person name="Farmer C."/>
            <person name="Delahaunty K."/>
            <person name="Markovic C."/>
            <person name="Hall O."/>
            <person name="Minx P."/>
            <person name="Tomlinson C."/>
            <person name="Mitreva M."/>
            <person name="Nelson J."/>
            <person name="Hou S."/>
            <person name="Wollam A."/>
            <person name="Pepin K.H."/>
            <person name="Johnson M."/>
            <person name="Bhonagiri V."/>
            <person name="Zhang X."/>
            <person name="Suruliraj S."/>
            <person name="Warren W."/>
            <person name="Chinwalla A."/>
            <person name="Mardis E.R."/>
            <person name="Wilson R.K."/>
        </authorList>
    </citation>
    <scope>NUCLEOTIDE SEQUENCE [LARGE SCALE GENOMIC DNA]</scope>
    <source>
        <strain evidence="6 7">ATCC 23685</strain>
    </source>
</reference>
<feature type="domain" description="Peptidase S49" evidence="5">
    <location>
        <begin position="150"/>
        <end position="296"/>
    </location>
</feature>
<dbReference type="Gene3D" id="3.90.226.10">
    <property type="entry name" value="2-enoyl-CoA Hydratase, Chain A, domain 1"/>
    <property type="match status" value="1"/>
</dbReference>
<comment type="caution">
    <text evidence="6">The sequence shown here is derived from an EMBL/GenBank/DDBJ whole genome shotgun (WGS) entry which is preliminary data.</text>
</comment>
<accession>D4F561</accession>
<dbReference type="Proteomes" id="UP000003692">
    <property type="component" value="Unassembled WGS sequence"/>
</dbReference>
<evidence type="ECO:0000313" key="6">
    <source>
        <dbReference type="EMBL" id="EFE23088.1"/>
    </source>
</evidence>